<name>A0A445GIB5_GLYSO</name>
<reference evidence="2 3" key="1">
    <citation type="submission" date="2018-09" db="EMBL/GenBank/DDBJ databases">
        <title>A high-quality reference genome of wild soybean provides a powerful tool to mine soybean genomes.</title>
        <authorList>
            <person name="Xie M."/>
            <person name="Chung C.Y.L."/>
            <person name="Li M.-W."/>
            <person name="Wong F.-L."/>
            <person name="Chan T.-F."/>
            <person name="Lam H.-M."/>
        </authorList>
    </citation>
    <scope>NUCLEOTIDE SEQUENCE [LARGE SCALE GENOMIC DNA]</scope>
    <source>
        <strain evidence="3">cv. W05</strain>
        <tissue evidence="2">Hypocotyl of etiolated seedlings</tissue>
    </source>
</reference>
<feature type="compositionally biased region" description="Basic and acidic residues" evidence="1">
    <location>
        <begin position="101"/>
        <end position="111"/>
    </location>
</feature>
<feature type="region of interest" description="Disordered" evidence="1">
    <location>
        <begin position="41"/>
        <end position="60"/>
    </location>
</feature>
<dbReference type="EMBL" id="QZWG01000016">
    <property type="protein sequence ID" value="RZB60962.1"/>
    <property type="molecule type" value="Genomic_DNA"/>
</dbReference>
<dbReference type="AlphaFoldDB" id="A0A445GIB5"/>
<organism evidence="2 3">
    <name type="scientific">Glycine soja</name>
    <name type="common">Wild soybean</name>
    <dbReference type="NCBI Taxonomy" id="3848"/>
    <lineage>
        <taxon>Eukaryota</taxon>
        <taxon>Viridiplantae</taxon>
        <taxon>Streptophyta</taxon>
        <taxon>Embryophyta</taxon>
        <taxon>Tracheophyta</taxon>
        <taxon>Spermatophyta</taxon>
        <taxon>Magnoliopsida</taxon>
        <taxon>eudicotyledons</taxon>
        <taxon>Gunneridae</taxon>
        <taxon>Pentapetalae</taxon>
        <taxon>rosids</taxon>
        <taxon>fabids</taxon>
        <taxon>Fabales</taxon>
        <taxon>Fabaceae</taxon>
        <taxon>Papilionoideae</taxon>
        <taxon>50 kb inversion clade</taxon>
        <taxon>NPAAA clade</taxon>
        <taxon>indigoferoid/millettioid clade</taxon>
        <taxon>Phaseoleae</taxon>
        <taxon>Glycine</taxon>
        <taxon>Glycine subgen. Soja</taxon>
    </lineage>
</organism>
<sequence length="214" mass="24098">MVNKHQRVHGGYFFATHSTTIFRLQIEDNLDEELSKSEWNRTEIDNRGKGASEMSQGEAEHSGKVACTATNFNGDEHSFSCEQTCTEKTKTAPQMKFDAQSGERKIGERGNTKQHLNVAINPEESRDQMSSSQGDYRRNTIADEPAAVQEVGNIQKPSQRAHVSHSTKSKEKNLNETSASVEKDVERIRRERELEKDGRGDGERKGKTERQNGC</sequence>
<evidence type="ECO:0000313" key="2">
    <source>
        <dbReference type="EMBL" id="RZB60962.1"/>
    </source>
</evidence>
<feature type="compositionally biased region" description="Basic and acidic residues" evidence="1">
    <location>
        <begin position="41"/>
        <end position="50"/>
    </location>
</feature>
<proteinExistence type="predicted"/>
<keyword evidence="3" id="KW-1185">Reference proteome</keyword>
<protein>
    <submittedName>
        <fullName evidence="2">Uncharacterized protein</fullName>
    </submittedName>
</protein>
<feature type="region of interest" description="Disordered" evidence="1">
    <location>
        <begin position="149"/>
        <end position="214"/>
    </location>
</feature>
<accession>A0A445GIB5</accession>
<evidence type="ECO:0000313" key="3">
    <source>
        <dbReference type="Proteomes" id="UP000289340"/>
    </source>
</evidence>
<feature type="region of interest" description="Disordered" evidence="1">
    <location>
        <begin position="89"/>
        <end position="115"/>
    </location>
</feature>
<dbReference type="Proteomes" id="UP000289340">
    <property type="component" value="Chromosome 16"/>
</dbReference>
<evidence type="ECO:0000256" key="1">
    <source>
        <dbReference type="SAM" id="MobiDB-lite"/>
    </source>
</evidence>
<gene>
    <name evidence="2" type="ORF">D0Y65_043643</name>
</gene>
<feature type="compositionally biased region" description="Basic and acidic residues" evidence="1">
    <location>
        <begin position="181"/>
        <end position="214"/>
    </location>
</feature>
<comment type="caution">
    <text evidence="2">The sequence shown here is derived from an EMBL/GenBank/DDBJ whole genome shotgun (WGS) entry which is preliminary data.</text>
</comment>